<protein>
    <submittedName>
        <fullName evidence="1">Aldose 1-epimerase</fullName>
    </submittedName>
</protein>
<dbReference type="CDD" id="cd01081">
    <property type="entry name" value="Aldose_epim"/>
    <property type="match status" value="1"/>
</dbReference>
<evidence type="ECO:0000313" key="1">
    <source>
        <dbReference type="EMBL" id="MFB9751765.1"/>
    </source>
</evidence>
<dbReference type="InterPro" id="IPR011013">
    <property type="entry name" value="Gal_mutarotase_sf_dom"/>
</dbReference>
<proteinExistence type="predicted"/>
<keyword evidence="2" id="KW-1185">Reference proteome</keyword>
<gene>
    <name evidence="1" type="ORF">ACFFNY_09295</name>
</gene>
<dbReference type="EMBL" id="JBHMAG010000007">
    <property type="protein sequence ID" value="MFB9751765.1"/>
    <property type="molecule type" value="Genomic_DNA"/>
</dbReference>
<dbReference type="Gene3D" id="2.70.98.10">
    <property type="match status" value="1"/>
</dbReference>
<dbReference type="Proteomes" id="UP001589619">
    <property type="component" value="Unassembled WGS sequence"/>
</dbReference>
<reference evidence="1 2" key="1">
    <citation type="submission" date="2024-09" db="EMBL/GenBank/DDBJ databases">
        <authorList>
            <person name="Sun Q."/>
            <person name="Mori K."/>
        </authorList>
    </citation>
    <scope>NUCLEOTIDE SEQUENCE [LARGE SCALE GENOMIC DNA]</scope>
    <source>
        <strain evidence="1 2">JCM 12520</strain>
    </source>
</reference>
<accession>A0ABV5VU30</accession>
<evidence type="ECO:0000313" key="2">
    <source>
        <dbReference type="Proteomes" id="UP001589619"/>
    </source>
</evidence>
<dbReference type="PANTHER" id="PTHR10091">
    <property type="entry name" value="ALDOSE-1-EPIMERASE"/>
    <property type="match status" value="1"/>
</dbReference>
<comment type="caution">
    <text evidence="1">The sequence shown here is derived from an EMBL/GenBank/DDBJ whole genome shotgun (WGS) entry which is preliminary data.</text>
</comment>
<dbReference type="RefSeq" id="WP_344912611.1">
    <property type="nucleotide sequence ID" value="NZ_BAAAYO010000010.1"/>
</dbReference>
<dbReference type="InterPro" id="IPR014718">
    <property type="entry name" value="GH-type_carb-bd"/>
</dbReference>
<dbReference type="InterPro" id="IPR008183">
    <property type="entry name" value="Aldose_1/G6P_1-epimerase"/>
</dbReference>
<organism evidence="1 2">
    <name type="scientific">Paenibacillus hodogayensis</name>
    <dbReference type="NCBI Taxonomy" id="279208"/>
    <lineage>
        <taxon>Bacteria</taxon>
        <taxon>Bacillati</taxon>
        <taxon>Bacillota</taxon>
        <taxon>Bacilli</taxon>
        <taxon>Bacillales</taxon>
        <taxon>Paenibacillaceae</taxon>
        <taxon>Paenibacillus</taxon>
    </lineage>
</organism>
<dbReference type="Pfam" id="PF01263">
    <property type="entry name" value="Aldose_epim"/>
    <property type="match status" value="1"/>
</dbReference>
<dbReference type="SUPFAM" id="SSF74650">
    <property type="entry name" value="Galactose mutarotase-like"/>
    <property type="match status" value="1"/>
</dbReference>
<dbReference type="PANTHER" id="PTHR10091:SF0">
    <property type="entry name" value="GALACTOSE MUTAROTASE"/>
    <property type="match status" value="1"/>
</dbReference>
<name>A0ABV5VU30_9BACL</name>
<sequence>MATIREQQWDGATVYVLENSNFTLSVIPAIGSNVYRLWDNIAAREVLRTPDSVEALSEKSVHYGIPVLLPPSRVKDATFPFNGKTYRLEKNTPDGHHIHGFARHRPWEVTATRTDGDSATITTQFRTADFPELADQYPHDLTVTLTTELRGASLVQTFAFHNKSEEPAPFGFGLHTWFLLDEEPGSWTLTLPVEDIWELDDKLLATGNRLPLGRYEQLNEGMNLLGQNMDMAFRIGDRAAEAILAKPGYTIRYSGSEPFTQWVVYTKGEAFDTICVEPLTWTPDAPNLEAGPELTGMRAIQPGDTLELAVTLDITRE</sequence>